<protein>
    <submittedName>
        <fullName evidence="3">DUF324 domain-containing protein</fullName>
    </submittedName>
</protein>
<organism evidence="3">
    <name type="scientific">uncultured Sulfurovum sp</name>
    <dbReference type="NCBI Taxonomy" id="269237"/>
    <lineage>
        <taxon>Bacteria</taxon>
        <taxon>Pseudomonadati</taxon>
        <taxon>Campylobacterota</taxon>
        <taxon>Epsilonproteobacteria</taxon>
        <taxon>Campylobacterales</taxon>
        <taxon>Sulfurovaceae</taxon>
        <taxon>Sulfurovum</taxon>
        <taxon>environmental samples</taxon>
    </lineage>
</organism>
<dbReference type="CDD" id="cd09726">
    <property type="entry name" value="RAMP_I_III"/>
    <property type="match status" value="1"/>
</dbReference>
<dbReference type="GO" id="GO:0051607">
    <property type="term" value="P:defense response to virus"/>
    <property type="evidence" value="ECO:0007669"/>
    <property type="project" value="UniProtKB-KW"/>
</dbReference>
<dbReference type="AlphaFoldDB" id="A0A6S6SBM3"/>
<proteinExistence type="predicted"/>
<dbReference type="EMBL" id="CACVAS010000018">
    <property type="protein sequence ID" value="CAA6800659.1"/>
    <property type="molecule type" value="Genomic_DNA"/>
</dbReference>
<dbReference type="InterPro" id="IPR005537">
    <property type="entry name" value="RAMP_III_fam"/>
</dbReference>
<name>A0A6S6SBM3_9BACT</name>
<reference evidence="3" key="1">
    <citation type="submission" date="2020-01" db="EMBL/GenBank/DDBJ databases">
        <authorList>
            <person name="Meier V. D."/>
            <person name="Meier V D."/>
        </authorList>
    </citation>
    <scope>NUCLEOTIDE SEQUENCE</scope>
    <source>
        <strain evidence="3">HLG_WM_MAG_01</strain>
    </source>
</reference>
<accession>A0A6S6SBM3</accession>
<keyword evidence="1" id="KW-0051">Antiviral defense</keyword>
<gene>
    <name evidence="3" type="ORF">HELGO_WM11089</name>
</gene>
<dbReference type="InterPro" id="IPR052216">
    <property type="entry name" value="CRISPR_Csm3_endoribonuclease"/>
</dbReference>
<dbReference type="PANTHER" id="PTHR35579:SF3">
    <property type="entry name" value="CRISPR SYSTEM CMS ENDORIBONUCLEASE CSM3"/>
    <property type="match status" value="1"/>
</dbReference>
<sequence length="192" mass="21758">MAYTLTITIKFYDYWHCGSGNSGGNESDALVVRYDQGTTKGLPYVPAKTLKGLMREMAEVQCNCSELQRWFGNTSDKDNKCYKKNETIETETYLSNADIKEDIKKENIPFLFKTFKNTALEDGIAKDNSLREIETVVPLEVEAIFSNVIATDEEQLETLKDSICSIKRIGLNRNRGMGRCEVDVISKEEAVR</sequence>
<evidence type="ECO:0000313" key="3">
    <source>
        <dbReference type="EMBL" id="CAA6800659.1"/>
    </source>
</evidence>
<feature type="domain" description="CRISPR type III-associated protein" evidence="2">
    <location>
        <begin position="14"/>
        <end position="181"/>
    </location>
</feature>
<evidence type="ECO:0000259" key="2">
    <source>
        <dbReference type="Pfam" id="PF03787"/>
    </source>
</evidence>
<dbReference type="Pfam" id="PF03787">
    <property type="entry name" value="RAMPs"/>
    <property type="match status" value="1"/>
</dbReference>
<dbReference type="PANTHER" id="PTHR35579">
    <property type="entry name" value="CRISPR SYSTEM CMS ENDORIBONUCLEASE CSM3"/>
    <property type="match status" value="1"/>
</dbReference>
<evidence type="ECO:0000256" key="1">
    <source>
        <dbReference type="ARBA" id="ARBA00023118"/>
    </source>
</evidence>